<sequence length="127" mass="13321">MLNRFHQKIGCILGLLAILLVTLAPTISHALAGHEQAAALSASICSAQSAPDDTPGNQDASHSLTAHWQTCGYCSLLAHMPVVLPGAQSAFAVAVWVIQHKAATTFESVRLAEPVTFTQPRAPPISS</sequence>
<dbReference type="Proteomes" id="UP000280434">
    <property type="component" value="Unassembled WGS sequence"/>
</dbReference>
<reference evidence="1 2" key="1">
    <citation type="submission" date="2018-10" db="EMBL/GenBank/DDBJ databases">
        <title>Paraburkholderia sp. 7MK8-2, isolated from soil.</title>
        <authorList>
            <person name="Gao Z.-H."/>
            <person name="Qiu L.-H."/>
        </authorList>
    </citation>
    <scope>NUCLEOTIDE SEQUENCE [LARGE SCALE GENOMIC DNA]</scope>
    <source>
        <strain evidence="1 2">7MK8-2</strain>
    </source>
</reference>
<evidence type="ECO:0000313" key="2">
    <source>
        <dbReference type="Proteomes" id="UP000280434"/>
    </source>
</evidence>
<dbReference type="Pfam" id="PF11162">
    <property type="entry name" value="DUF2946"/>
    <property type="match status" value="1"/>
</dbReference>
<dbReference type="RefSeq" id="WP_121277867.1">
    <property type="nucleotide sequence ID" value="NZ_RBZV01000003.1"/>
</dbReference>
<accession>A0A494XG23</accession>
<name>A0A494XG23_9BURK</name>
<dbReference type="OrthoDB" id="8538365at2"/>
<dbReference type="AlphaFoldDB" id="A0A494XG23"/>
<keyword evidence="2" id="KW-1185">Reference proteome</keyword>
<proteinExistence type="predicted"/>
<protein>
    <submittedName>
        <fullName evidence="1">DUF2946 domain-containing protein</fullName>
    </submittedName>
</protein>
<dbReference type="InterPro" id="IPR021333">
    <property type="entry name" value="DUF2946"/>
</dbReference>
<dbReference type="EMBL" id="RBZV01000003">
    <property type="protein sequence ID" value="RKP49478.1"/>
    <property type="molecule type" value="Genomic_DNA"/>
</dbReference>
<gene>
    <name evidence="1" type="ORF">D7S89_12045</name>
</gene>
<comment type="caution">
    <text evidence="1">The sequence shown here is derived from an EMBL/GenBank/DDBJ whole genome shotgun (WGS) entry which is preliminary data.</text>
</comment>
<organism evidence="1 2">
    <name type="scientific">Trinickia fusca</name>
    <dbReference type="NCBI Taxonomy" id="2419777"/>
    <lineage>
        <taxon>Bacteria</taxon>
        <taxon>Pseudomonadati</taxon>
        <taxon>Pseudomonadota</taxon>
        <taxon>Betaproteobacteria</taxon>
        <taxon>Burkholderiales</taxon>
        <taxon>Burkholderiaceae</taxon>
        <taxon>Trinickia</taxon>
    </lineage>
</organism>
<evidence type="ECO:0000313" key="1">
    <source>
        <dbReference type="EMBL" id="RKP49478.1"/>
    </source>
</evidence>